<proteinExistence type="predicted"/>
<gene>
    <name evidence="1" type="ORF">ABID43_004906</name>
</gene>
<comment type="caution">
    <text evidence="1">The sequence shown here is derived from an EMBL/GenBank/DDBJ whole genome shotgun (WGS) entry which is preliminary data.</text>
</comment>
<dbReference type="RefSeq" id="WP_238278993.1">
    <property type="nucleotide sequence ID" value="NZ_BPQL01000048.1"/>
</dbReference>
<evidence type="ECO:0008006" key="3">
    <source>
        <dbReference type="Google" id="ProtNLM"/>
    </source>
</evidence>
<name>A0ABV2LBV7_9HYPH</name>
<organism evidence="1 2">
    <name type="scientific">Methylobacterium goesingense</name>
    <dbReference type="NCBI Taxonomy" id="243690"/>
    <lineage>
        <taxon>Bacteria</taxon>
        <taxon>Pseudomonadati</taxon>
        <taxon>Pseudomonadota</taxon>
        <taxon>Alphaproteobacteria</taxon>
        <taxon>Hyphomicrobiales</taxon>
        <taxon>Methylobacteriaceae</taxon>
        <taxon>Methylobacterium</taxon>
    </lineage>
</organism>
<dbReference type="Proteomes" id="UP001549145">
    <property type="component" value="Unassembled WGS sequence"/>
</dbReference>
<keyword evidence="2" id="KW-1185">Reference proteome</keyword>
<dbReference type="EMBL" id="JBEPMM010000026">
    <property type="protein sequence ID" value="MET3695338.1"/>
    <property type="molecule type" value="Genomic_DNA"/>
</dbReference>
<sequence length="57" mass="6115">MAQFAEMVGMSRNAVYVAIERGDVQAVRIGKRIVIPTAPVRKLLRIDEASTGSAEAA</sequence>
<accession>A0ABV2LBV7</accession>
<evidence type="ECO:0000313" key="2">
    <source>
        <dbReference type="Proteomes" id="UP001549145"/>
    </source>
</evidence>
<evidence type="ECO:0000313" key="1">
    <source>
        <dbReference type="EMBL" id="MET3695338.1"/>
    </source>
</evidence>
<reference evidence="1 2" key="1">
    <citation type="submission" date="2024-06" db="EMBL/GenBank/DDBJ databases">
        <title>Genomic Encyclopedia of Type Strains, Phase IV (KMG-IV): sequencing the most valuable type-strain genomes for metagenomic binning, comparative biology and taxonomic classification.</title>
        <authorList>
            <person name="Goeker M."/>
        </authorList>
    </citation>
    <scope>NUCLEOTIDE SEQUENCE [LARGE SCALE GENOMIC DNA]</scope>
    <source>
        <strain evidence="1 2">DSM 21331</strain>
    </source>
</reference>
<protein>
    <recommendedName>
        <fullName evidence="3">Helix-turn-helix domain-containing protein</fullName>
    </recommendedName>
</protein>